<reference evidence="5 6" key="1">
    <citation type="submission" date="2023-09" db="EMBL/GenBank/DDBJ databases">
        <title>Xinfangfangia sedmenti sp. nov., isolated the sedment.</title>
        <authorList>
            <person name="Xu L."/>
        </authorList>
    </citation>
    <scope>NUCLEOTIDE SEQUENCE [LARGE SCALE GENOMIC DNA]</scope>
    <source>
        <strain evidence="5 6">LG-4</strain>
    </source>
</reference>
<dbReference type="InterPro" id="IPR003439">
    <property type="entry name" value="ABC_transporter-like_ATP-bd"/>
</dbReference>
<keyword evidence="3 5" id="KW-0067">ATP-binding</keyword>
<feature type="domain" description="ABC transporter" evidence="4">
    <location>
        <begin position="8"/>
        <end position="249"/>
    </location>
</feature>
<dbReference type="PROSITE" id="PS50893">
    <property type="entry name" value="ABC_TRANSPORTER_2"/>
    <property type="match status" value="1"/>
</dbReference>
<dbReference type="GO" id="GO:0005524">
    <property type="term" value="F:ATP binding"/>
    <property type="evidence" value="ECO:0007669"/>
    <property type="project" value="UniProtKB-KW"/>
</dbReference>
<organism evidence="5 6">
    <name type="scientific">Ruixingdingia sedimenti</name>
    <dbReference type="NCBI Taxonomy" id="3073604"/>
    <lineage>
        <taxon>Bacteria</taxon>
        <taxon>Pseudomonadati</taxon>
        <taxon>Pseudomonadota</taxon>
        <taxon>Alphaproteobacteria</taxon>
        <taxon>Rhodobacterales</taxon>
        <taxon>Paracoccaceae</taxon>
        <taxon>Ruixingdingia</taxon>
    </lineage>
</organism>
<dbReference type="CDD" id="cd03219">
    <property type="entry name" value="ABC_Mj1267_LivG_branched"/>
    <property type="match status" value="1"/>
</dbReference>
<comment type="caution">
    <text evidence="5">The sequence shown here is derived from an EMBL/GenBank/DDBJ whole genome shotgun (WGS) entry which is preliminary data.</text>
</comment>
<evidence type="ECO:0000313" key="5">
    <source>
        <dbReference type="EMBL" id="MDR5655211.1"/>
    </source>
</evidence>
<keyword evidence="6" id="KW-1185">Reference proteome</keyword>
<keyword evidence="1" id="KW-0813">Transport</keyword>
<dbReference type="Gene3D" id="3.40.50.300">
    <property type="entry name" value="P-loop containing nucleotide triphosphate hydrolases"/>
    <property type="match status" value="1"/>
</dbReference>
<dbReference type="InterPro" id="IPR051120">
    <property type="entry name" value="ABC_AA/LPS_Transport"/>
</dbReference>
<evidence type="ECO:0000256" key="1">
    <source>
        <dbReference type="ARBA" id="ARBA00022448"/>
    </source>
</evidence>
<proteinExistence type="predicted"/>
<evidence type="ECO:0000256" key="2">
    <source>
        <dbReference type="ARBA" id="ARBA00022741"/>
    </source>
</evidence>
<dbReference type="Pfam" id="PF00005">
    <property type="entry name" value="ABC_tran"/>
    <property type="match status" value="1"/>
</dbReference>
<dbReference type="EMBL" id="JAVKPH010000053">
    <property type="protein sequence ID" value="MDR5655211.1"/>
    <property type="molecule type" value="Genomic_DNA"/>
</dbReference>
<evidence type="ECO:0000259" key="4">
    <source>
        <dbReference type="PROSITE" id="PS50893"/>
    </source>
</evidence>
<accession>A0ABU1FEB9</accession>
<dbReference type="PANTHER" id="PTHR45772">
    <property type="entry name" value="CONSERVED COMPONENT OF ABC TRANSPORTER FOR NATURAL AMINO ACIDS-RELATED"/>
    <property type="match status" value="1"/>
</dbReference>
<dbReference type="RefSeq" id="WP_310459317.1">
    <property type="nucleotide sequence ID" value="NZ_JAVKPH010000053.1"/>
</dbReference>
<dbReference type="Proteomes" id="UP001247754">
    <property type="component" value="Unassembled WGS sequence"/>
</dbReference>
<keyword evidence="2" id="KW-0547">Nucleotide-binding</keyword>
<sequence>MTGVQNALEVVNLTKRYGAMAAVKDLTFHVEPNEILGISGPNGAGKTTLFDVISGLSAASAGRVTLFGQDITGARAEQVCHLGLARTFQLNAVFDSMTVEENLLTAAYFGRHGRSFPGLRFDRQSHADCDAALEITGLAPHRHRPAAQLTVLERKLLMLASAVATGPRLLMLDEPVGGLTREEIDHCAGVIRRIRAERAMTIVLIEHVMSFVTALADRVMVLHHGAKLYEGSVAGMAESAEVVSAYLGTSGLRDLKQAAETGNGGGHDDAA</sequence>
<evidence type="ECO:0000256" key="3">
    <source>
        <dbReference type="ARBA" id="ARBA00022840"/>
    </source>
</evidence>
<gene>
    <name evidence="5" type="ORF">RGD00_21620</name>
</gene>
<protein>
    <submittedName>
        <fullName evidence="5">ABC transporter ATP-binding protein</fullName>
    </submittedName>
</protein>
<dbReference type="SUPFAM" id="SSF52540">
    <property type="entry name" value="P-loop containing nucleoside triphosphate hydrolases"/>
    <property type="match status" value="1"/>
</dbReference>
<dbReference type="InterPro" id="IPR027417">
    <property type="entry name" value="P-loop_NTPase"/>
</dbReference>
<name>A0ABU1FEB9_9RHOB</name>
<evidence type="ECO:0000313" key="6">
    <source>
        <dbReference type="Proteomes" id="UP001247754"/>
    </source>
</evidence>